<dbReference type="Pfam" id="PF16192">
    <property type="entry name" value="PMT_4TMC"/>
    <property type="match status" value="1"/>
</dbReference>
<evidence type="ECO:0000313" key="3">
    <source>
        <dbReference type="EnsemblMetazoa" id="PPAI009083-PA"/>
    </source>
</evidence>
<dbReference type="EMBL" id="AJVK01016276">
    <property type="status" value="NOT_ANNOTATED_CDS"/>
    <property type="molecule type" value="Genomic_DNA"/>
</dbReference>
<dbReference type="EnsemblMetazoa" id="PPAI009083-RA">
    <property type="protein sequence ID" value="PPAI009083-PA"/>
    <property type="gene ID" value="PPAI009083"/>
</dbReference>
<dbReference type="InterPro" id="IPR032421">
    <property type="entry name" value="PMT_4TMC"/>
</dbReference>
<organism evidence="3 4">
    <name type="scientific">Phlebotomus papatasi</name>
    <name type="common">Sandfly</name>
    <dbReference type="NCBI Taxonomy" id="29031"/>
    <lineage>
        <taxon>Eukaryota</taxon>
        <taxon>Metazoa</taxon>
        <taxon>Ecdysozoa</taxon>
        <taxon>Arthropoda</taxon>
        <taxon>Hexapoda</taxon>
        <taxon>Insecta</taxon>
        <taxon>Pterygota</taxon>
        <taxon>Neoptera</taxon>
        <taxon>Endopterygota</taxon>
        <taxon>Diptera</taxon>
        <taxon>Nematocera</taxon>
        <taxon>Psychodoidea</taxon>
        <taxon>Psychodidae</taxon>
        <taxon>Phlebotomus</taxon>
        <taxon>Phlebotomus</taxon>
    </lineage>
</organism>
<protein>
    <recommendedName>
        <fullName evidence="2">Protein O-mannosyl-transferase C-terminal four TM domain-containing protein</fullName>
    </recommendedName>
</protein>
<dbReference type="GO" id="GO:0005783">
    <property type="term" value="C:endoplasmic reticulum"/>
    <property type="evidence" value="ECO:0007669"/>
    <property type="project" value="TreeGrafter"/>
</dbReference>
<evidence type="ECO:0000256" key="1">
    <source>
        <dbReference type="SAM" id="Phobius"/>
    </source>
</evidence>
<proteinExistence type="predicted"/>
<feature type="transmembrane region" description="Helical" evidence="1">
    <location>
        <begin position="73"/>
        <end position="94"/>
    </location>
</feature>
<dbReference type="AlphaFoldDB" id="A0A1B0GQC3"/>
<dbReference type="EMBL" id="AJVK01016275">
    <property type="status" value="NOT_ANNOTATED_CDS"/>
    <property type="molecule type" value="Genomic_DNA"/>
</dbReference>
<feature type="transmembrane region" description="Helical" evidence="1">
    <location>
        <begin position="115"/>
        <end position="134"/>
    </location>
</feature>
<dbReference type="EMBL" id="AJVK01016274">
    <property type="status" value="NOT_ANNOTATED_CDS"/>
    <property type="molecule type" value="Genomic_DNA"/>
</dbReference>
<dbReference type="PANTHER" id="PTHR10050:SF46">
    <property type="entry name" value="PROTEIN O-MANNOSYL-TRANSFERASE 2"/>
    <property type="match status" value="1"/>
</dbReference>
<dbReference type="InterPro" id="IPR027005">
    <property type="entry name" value="PMT-like"/>
</dbReference>
<feature type="domain" description="Protein O-mannosyl-transferase C-terminal four TM" evidence="2">
    <location>
        <begin position="18"/>
        <end position="157"/>
    </location>
</feature>
<accession>A0A1B0GQC3</accession>
<dbReference type="PANTHER" id="PTHR10050">
    <property type="entry name" value="DOLICHYL-PHOSPHATE-MANNOSE--PROTEIN MANNOSYLTRANSFERASE"/>
    <property type="match status" value="1"/>
</dbReference>
<reference evidence="3" key="1">
    <citation type="submission" date="2022-08" db="UniProtKB">
        <authorList>
            <consortium name="EnsemblMetazoa"/>
        </authorList>
    </citation>
    <scope>IDENTIFICATION</scope>
    <source>
        <strain evidence="3">Israel</strain>
    </source>
</reference>
<name>A0A1B0GQC3_PHLPP</name>
<sequence>MKLFAVPKVNFEVYAPGFLSRFFESHAVMIQGNAGLKPKEGEVTSQPWQWPINYRGQFFSGSAYRIYLLGNPIIWWSNLVFIAIFLVLFIISAIRHERGYEDFTNPDSESKWRSLRAGAWLFGGWLLHYLPFWAMGRVLYFHHYFPALIFNSMLTAKNCGLYGEEEERSFLEENGQTPNAPVAVYCATENFLPKRKFVGVNKGNYSL</sequence>
<keyword evidence="1" id="KW-0812">Transmembrane</keyword>
<dbReference type="VEuPathDB" id="VectorBase:PPAI009083"/>
<keyword evidence="4" id="KW-1185">Reference proteome</keyword>
<dbReference type="Proteomes" id="UP000092462">
    <property type="component" value="Unassembled WGS sequence"/>
</dbReference>
<evidence type="ECO:0000313" key="4">
    <source>
        <dbReference type="Proteomes" id="UP000092462"/>
    </source>
</evidence>
<keyword evidence="1" id="KW-1133">Transmembrane helix</keyword>
<dbReference type="VEuPathDB" id="VectorBase:PPAPM1_000554"/>
<keyword evidence="1" id="KW-0472">Membrane</keyword>
<dbReference type="GO" id="GO:0004169">
    <property type="term" value="F:dolichyl-phosphate-mannose-protein mannosyltransferase activity"/>
    <property type="evidence" value="ECO:0007669"/>
    <property type="project" value="TreeGrafter"/>
</dbReference>
<evidence type="ECO:0000259" key="2">
    <source>
        <dbReference type="Pfam" id="PF16192"/>
    </source>
</evidence>